<gene>
    <name evidence="3" type="ORF">PS918_04583</name>
</gene>
<feature type="signal peptide" evidence="2">
    <location>
        <begin position="1"/>
        <end position="22"/>
    </location>
</feature>
<evidence type="ECO:0008006" key="5">
    <source>
        <dbReference type="Google" id="ProtNLM"/>
    </source>
</evidence>
<dbReference type="OrthoDB" id="7026422at2"/>
<dbReference type="RefSeq" id="WP_150772538.1">
    <property type="nucleotide sequence ID" value="NZ_CABVIY010000007.1"/>
</dbReference>
<keyword evidence="2" id="KW-0732">Signal</keyword>
<feature type="chain" id="PRO_5022941947" description="Secreted protein" evidence="2">
    <location>
        <begin position="23"/>
        <end position="92"/>
    </location>
</feature>
<accession>A0A5E7U3G4</accession>
<evidence type="ECO:0000313" key="3">
    <source>
        <dbReference type="EMBL" id="VVQ05280.1"/>
    </source>
</evidence>
<sequence length="92" mass="9970" precursor="true">MKRTVFAGMLICTAMLASPAFAADHDLCTIKLQELRDKVTTLPATSENTSMEVKRMQASAEAANAANDDKRCITEATQALTRVDKLAKEPTP</sequence>
<evidence type="ECO:0000256" key="2">
    <source>
        <dbReference type="SAM" id="SignalP"/>
    </source>
</evidence>
<dbReference type="AlphaFoldDB" id="A0A5E7U3G4"/>
<dbReference type="EMBL" id="CABVIY010000007">
    <property type="protein sequence ID" value="VVQ05280.1"/>
    <property type="molecule type" value="Genomic_DNA"/>
</dbReference>
<evidence type="ECO:0000313" key="4">
    <source>
        <dbReference type="Proteomes" id="UP000326611"/>
    </source>
</evidence>
<protein>
    <recommendedName>
        <fullName evidence="5">Secreted protein</fullName>
    </recommendedName>
</protein>
<proteinExistence type="predicted"/>
<reference evidence="3 4" key="1">
    <citation type="submission" date="2019-09" db="EMBL/GenBank/DDBJ databases">
        <authorList>
            <person name="Chandra G."/>
            <person name="Truman W A."/>
        </authorList>
    </citation>
    <scope>NUCLEOTIDE SEQUENCE [LARGE SCALE GENOMIC DNA]</scope>
    <source>
        <strain evidence="3">PS918</strain>
    </source>
</reference>
<feature type="region of interest" description="Disordered" evidence="1">
    <location>
        <begin position="46"/>
        <end position="67"/>
    </location>
</feature>
<organism evidence="3 4">
    <name type="scientific">Pseudomonas fluorescens</name>
    <dbReference type="NCBI Taxonomy" id="294"/>
    <lineage>
        <taxon>Bacteria</taxon>
        <taxon>Pseudomonadati</taxon>
        <taxon>Pseudomonadota</taxon>
        <taxon>Gammaproteobacteria</taxon>
        <taxon>Pseudomonadales</taxon>
        <taxon>Pseudomonadaceae</taxon>
        <taxon>Pseudomonas</taxon>
    </lineage>
</organism>
<dbReference type="Proteomes" id="UP000326611">
    <property type="component" value="Unassembled WGS sequence"/>
</dbReference>
<evidence type="ECO:0000256" key="1">
    <source>
        <dbReference type="SAM" id="MobiDB-lite"/>
    </source>
</evidence>
<name>A0A5E7U3G4_PSEFL</name>